<evidence type="ECO:0000313" key="2">
    <source>
        <dbReference type="EMBL" id="KAK7317036.1"/>
    </source>
</evidence>
<proteinExistence type="predicted"/>
<dbReference type="Proteomes" id="UP001359559">
    <property type="component" value="Unassembled WGS sequence"/>
</dbReference>
<evidence type="ECO:0000313" key="3">
    <source>
        <dbReference type="Proteomes" id="UP001359559"/>
    </source>
</evidence>
<organism evidence="2 3">
    <name type="scientific">Clitoria ternatea</name>
    <name type="common">Butterfly pea</name>
    <dbReference type="NCBI Taxonomy" id="43366"/>
    <lineage>
        <taxon>Eukaryota</taxon>
        <taxon>Viridiplantae</taxon>
        <taxon>Streptophyta</taxon>
        <taxon>Embryophyta</taxon>
        <taxon>Tracheophyta</taxon>
        <taxon>Spermatophyta</taxon>
        <taxon>Magnoliopsida</taxon>
        <taxon>eudicotyledons</taxon>
        <taxon>Gunneridae</taxon>
        <taxon>Pentapetalae</taxon>
        <taxon>rosids</taxon>
        <taxon>fabids</taxon>
        <taxon>Fabales</taxon>
        <taxon>Fabaceae</taxon>
        <taxon>Papilionoideae</taxon>
        <taxon>50 kb inversion clade</taxon>
        <taxon>NPAAA clade</taxon>
        <taxon>indigoferoid/millettioid clade</taxon>
        <taxon>Phaseoleae</taxon>
        <taxon>Clitoria</taxon>
    </lineage>
</organism>
<evidence type="ECO:0000256" key="1">
    <source>
        <dbReference type="SAM" id="MobiDB-lite"/>
    </source>
</evidence>
<reference evidence="2 3" key="1">
    <citation type="submission" date="2024-01" db="EMBL/GenBank/DDBJ databases">
        <title>The genomes of 5 underutilized Papilionoideae crops provide insights into root nodulation and disease resistance.</title>
        <authorList>
            <person name="Yuan L."/>
        </authorList>
    </citation>
    <scope>NUCLEOTIDE SEQUENCE [LARGE SCALE GENOMIC DNA]</scope>
    <source>
        <strain evidence="2">LY-2023</strain>
        <tissue evidence="2">Leaf</tissue>
    </source>
</reference>
<accession>A0AAN9KII4</accession>
<feature type="compositionally biased region" description="Low complexity" evidence="1">
    <location>
        <begin position="91"/>
        <end position="105"/>
    </location>
</feature>
<comment type="caution">
    <text evidence="2">The sequence shown here is derived from an EMBL/GenBank/DDBJ whole genome shotgun (WGS) entry which is preliminary data.</text>
</comment>
<dbReference type="EMBL" id="JAYKXN010000001">
    <property type="protein sequence ID" value="KAK7317036.1"/>
    <property type="molecule type" value="Genomic_DNA"/>
</dbReference>
<feature type="compositionally biased region" description="Basic and acidic residues" evidence="1">
    <location>
        <begin position="78"/>
        <end position="88"/>
    </location>
</feature>
<gene>
    <name evidence="2" type="ORF">RJT34_00937</name>
</gene>
<name>A0AAN9KII4_CLITE</name>
<feature type="region of interest" description="Disordered" evidence="1">
    <location>
        <begin position="69"/>
        <end position="105"/>
    </location>
</feature>
<dbReference type="AlphaFoldDB" id="A0AAN9KII4"/>
<protein>
    <submittedName>
        <fullName evidence="2">Uncharacterized protein</fullName>
    </submittedName>
</protein>
<keyword evidence="3" id="KW-1185">Reference proteome</keyword>
<sequence length="133" mass="14829">MSSSSSRTCFAPTHLWIAMPVQLECLNREMNIRESSKSEALLRDSMFFWRGLPLDQCKMERLAKQLVETGQGVGVPSHEQEGETEAGKGKGSQSTQGSQVTNVVSVNQAGLSQDMEWEDDYKSFLKEKQLVNA</sequence>